<evidence type="ECO:0000256" key="3">
    <source>
        <dbReference type="ARBA" id="ARBA00022989"/>
    </source>
</evidence>
<evidence type="ECO:0000313" key="7">
    <source>
        <dbReference type="EMBL" id="GBC99990.1"/>
    </source>
</evidence>
<comment type="caution">
    <text evidence="7">The sequence shown here is derived from an EMBL/GenBank/DDBJ whole genome shotgun (WGS) entry which is preliminary data.</text>
</comment>
<keyword evidence="3 5" id="KW-1133">Transmembrane helix</keyword>
<comment type="subcellular location">
    <subcellularLocation>
        <location evidence="1">Membrane</location>
        <topology evidence="1">Single-pass membrane protein</topology>
    </subcellularLocation>
</comment>
<protein>
    <recommendedName>
        <fullName evidence="6">Translocation and assembly module TamB C-terminal domain-containing protein</fullName>
    </recommendedName>
</protein>
<accession>A0A2H5XFN5</accession>
<dbReference type="GO" id="GO:0009306">
    <property type="term" value="P:protein secretion"/>
    <property type="evidence" value="ECO:0007669"/>
    <property type="project" value="InterPro"/>
</dbReference>
<evidence type="ECO:0000256" key="1">
    <source>
        <dbReference type="ARBA" id="ARBA00004167"/>
    </source>
</evidence>
<dbReference type="GO" id="GO:0005886">
    <property type="term" value="C:plasma membrane"/>
    <property type="evidence" value="ECO:0007669"/>
    <property type="project" value="InterPro"/>
</dbReference>
<evidence type="ECO:0000313" key="8">
    <source>
        <dbReference type="Proteomes" id="UP000236173"/>
    </source>
</evidence>
<name>A0A2H5XFN5_9BACT</name>
<gene>
    <name evidence="7" type="ORF">HRbin17_02523</name>
</gene>
<evidence type="ECO:0000256" key="4">
    <source>
        <dbReference type="ARBA" id="ARBA00023136"/>
    </source>
</evidence>
<sequence length="2022" mass="222955">MTRWTTWLLVAIAMCGIVGIGVFQVRRHLPTPMELAQVLQRELTHALKVPVHIERVEVGITGATLRHIRILPDHRSPTGFLLTVPQVRLQWSWRLLLSPARWRRVVQEQLANAFRQVLVSNATLFLWRDRAGRWNASPLLAAPARSRTALPPVQFRESTVVLEDETLPLPDGRPFRLRLTRAHAEFRRHADRDTIVVRGQIAPPLGTPDSAAELHLTELVTEQGRTTQGQLRVQGLQIAALPQRTRRLVQGRLRLLSGTVLAGNLEWTRRGQAVELRATARGRAVVLSWRTVNGASAVSRLHDAVVTAALQMNGKRVDRWRVAVRLDRPHPYWGQGRLSAEGRQRSWRVRWQGKGLHIAAVRQLVDPEVAARIPLSAGVLSGTVIAGRQPPHKLWIDADVSGERLRWNKAVVQRFAASLGTWRPLLTHLPTPQRARILARVGSHKRQWHGVVTIAVTAGVTQAHARIAWQGDEGSAAWRIRAFPLGWATYRFVVGQRAFVMRWSGGRLSGEGTLRWQPERWRIERATVRLTDGTLQTPGLPPAQVAADVVVTGTRFTVTQARLQWHDRAVIAGAGEFVQGRAVRWRGTVTLTGLAVTRLSAWLHRVAVLPFRLSASGPVQLEGRGVGQRWLANALLHEPVIEWVWQGRCNKVTANRVMIVATPSAVIGWGTSAQITPFRRWQIGAVAVELPAAMRLSGWRAAWDGRTRQVTVTGDVFLPTVTVHSVVVRNVRAHTEISARLGGAAWQVHVTDLAGETGQGEWTDGWVVVRNDATGWQLAAAATGREVMLSALSGFARQFADALRGQFTGQMELRAQPQTVRLRLAGEVRNAFWSRAQTTVFAARVRLTTLALDAQSSVNGWRVAAVSGEGALSTVRVTHGAARWEAGLLHAHWLATQTPQGWQWDARVPQALVWAGQWRGQVNGDSKHCVGRISWAQVDARQLVDALRISRLIPVRPADLPHQGRLGGWLHWSARRAGDAMTDWHAEWEGALTITEGVWRDWTVKLAGARVNGTATLTSVGGQRFVGQLRGDIEGVHILSPDGQAVLNGTVVYAHDGERPTATVQLHGRWGLVSLRRLAERLKLPKPMQGIAEGTVAVAWNGHWQAEGQVRVPAVTVGEHVHLTEVAGNWTWRPSVLALRGWSAQFGGGTVRWDGTIGTAAPYPLTLRLQGDNIALSAMRTVLAEWQTLERSEPSSLSPILQETPWRGRMAVTALLHQDNRRQQITVALNAADVRLGEAVLGAVRLDLNGETPSQKGQGASSFSGTVTVQRNGTVAEMRWQTQASRWQVTWRAGQLPWATVKGLAMAFGGERQWSETVRQWLALPLWGDLWTTGEAEGEKGQVMRLRAEVSAPRVTGVGDEPLAVRVNVLRDEKRWRVQLAQLQQRGATVNGWVVVNDDGAVHGDLQIDGVRRGTLRGVLALLGIQRPLPLPNGVLSGALQLGGTVRRLKAVGSLQAEDVRWAGWRLPLIVVRQFTVDGQFVQVAPGDGEIRWNGNVPPARFWVRLSLDGRGQIEGRLTLPRVPLHALLPPEVAVRVTEGWVQGEWELRGTWHTPRLIGRLDGSVRGVTLSARPDSRFTLQNVRWRLTADGTTARLEELTANWGGGTVTAVGTFTLQEGGLQDAFANTGELTVRVQNSQTVWNGTLFAIYDGVFRLTLRDRKIVAALEGVAGNGWRVNGRAAWTDAFWQTPDRSGWDWLARGAWDVALDLDGFRWQTKGASARLTGTLRLTGKGAEPPLLAGDIVVSDGNIAQLAIGRSGAGQWAYPPAVRFAVTARVGEGLFLRNPQASVLLDGAVRVTGTLAQPRVEGEIRGRTGIVRLPASVLTLTDLSLPFAATVDPLTKTWQWTARLRVEGETQVDIHRIIFFVSGPVDEQSQRLGILPAVTLLATPPLPERTLLERLFGVSLAQLSQALTDWQQLFSGALVQSFMGDLLAPLTTPLAAALHLSEISLVREQTTGRRWLRLGLPLSPRLHILWRQGLSAGDPSAIEVQYFLDKRTSITWMKQENERAEIRIQTSVRF</sequence>
<proteinExistence type="predicted"/>
<keyword evidence="4 5" id="KW-0472">Membrane</keyword>
<evidence type="ECO:0000259" key="6">
    <source>
        <dbReference type="Pfam" id="PF04357"/>
    </source>
</evidence>
<reference evidence="8" key="1">
    <citation type="submission" date="2017-09" db="EMBL/GenBank/DDBJ databases">
        <title>Metaegenomics of thermophilic ammonia-oxidizing enrichment culture.</title>
        <authorList>
            <person name="Kato S."/>
            <person name="Suzuki K."/>
        </authorList>
    </citation>
    <scope>NUCLEOTIDE SEQUENCE [LARGE SCALE GENOMIC DNA]</scope>
</reference>
<organism evidence="7 8">
    <name type="scientific">Candidatus Fervidibacter japonicus</name>
    <dbReference type="NCBI Taxonomy" id="2035412"/>
    <lineage>
        <taxon>Bacteria</taxon>
        <taxon>Candidatus Fervidibacterota</taxon>
        <taxon>Candidatus Fervidibacter</taxon>
    </lineage>
</organism>
<dbReference type="Pfam" id="PF04357">
    <property type="entry name" value="TamB"/>
    <property type="match status" value="1"/>
</dbReference>
<feature type="domain" description="Translocation and assembly module TamB C-terminal" evidence="6">
    <location>
        <begin position="1770"/>
        <end position="2002"/>
    </location>
</feature>
<dbReference type="Proteomes" id="UP000236173">
    <property type="component" value="Unassembled WGS sequence"/>
</dbReference>
<dbReference type="InterPro" id="IPR007452">
    <property type="entry name" value="TamB_C"/>
</dbReference>
<keyword evidence="2 5" id="KW-0812">Transmembrane</keyword>
<evidence type="ECO:0000256" key="5">
    <source>
        <dbReference type="SAM" id="Phobius"/>
    </source>
</evidence>
<dbReference type="EMBL" id="BEHT01000046">
    <property type="protein sequence ID" value="GBC99990.1"/>
    <property type="molecule type" value="Genomic_DNA"/>
</dbReference>
<feature type="transmembrane region" description="Helical" evidence="5">
    <location>
        <begin position="7"/>
        <end position="25"/>
    </location>
</feature>
<evidence type="ECO:0000256" key="2">
    <source>
        <dbReference type="ARBA" id="ARBA00022692"/>
    </source>
</evidence>